<feature type="transmembrane region" description="Helical" evidence="8">
    <location>
        <begin position="383"/>
        <end position="401"/>
    </location>
</feature>
<keyword evidence="5 8" id="KW-0472">Membrane</keyword>
<feature type="transmembrane region" description="Helical" evidence="8">
    <location>
        <begin position="353"/>
        <end position="377"/>
    </location>
</feature>
<protein>
    <submittedName>
        <fullName evidence="9">AGAP006440-PA-like protein</fullName>
    </submittedName>
</protein>
<gene>
    <name evidence="9" type="ORF">ZHAS_00020198</name>
</gene>
<feature type="transmembrane region" description="Helical" evidence="8">
    <location>
        <begin position="167"/>
        <end position="189"/>
    </location>
</feature>
<sequence length="651" mass="75802">MGDEFVDLSHRASVDRLFPDRLSNLSGSPYKVACCEDPALSYLNGKKKLVGLDIDFIDIIAKHQRTSVEYAYTPVPHKVFEPWYDRTIDFATYRMISRGTTKLLPFSALYFPNQYRWCVAVPKRYKRIIHEQVIWPFTVDLWMLMSGTVVFFFIYETMLQKLFSSRYPSVYSVINTPITIMRIMLLFLLSEYYTAILTSNLGLSRVPNYPKNLRELMKSNMPILTMQPYILEYIAEAPELASKIVEWSKTIRYDPFQYALVQMCDNFPYTIALATKNLGKELTRHHYHLIDEPIRTAIGYSPFEKTSPKVHRFQRYVSRLAEAGIWQYLIRKWNAIYSTSFHFYVDSDMASSLLYLNHFVPVFIVASYIYVLAIIIWPYTPSLWLLITSISACFIVYHLLLKDLLLKYFPNIFPIINTPLHILRILLLFLLTEYYTANLTAILGVSQVSVYPKTLDEFARSPIPLIMSAPDDYQYVRENPEVRAKTIEWNFSKTYDPAGMALIQLCDLFPYTIDHTTSLMGKRFGYRHYHLIGEPIVRTIVISPFLKTSPLMARFQKFVCRLNEAGIWDHLVRKWVALSRWPNAEDVDLADGKQGMFTQRSTILQLEHFTPVFLLAGYVYLVAVVVFLLEIAVHRILRRFNSAGRGFVAWG</sequence>
<evidence type="ECO:0000313" key="9">
    <source>
        <dbReference type="EMBL" id="KFB52008.1"/>
    </source>
</evidence>
<dbReference type="InterPro" id="IPR052192">
    <property type="entry name" value="Insect_Ionotropic_Sensory_Rcpt"/>
</dbReference>
<evidence type="ECO:0000256" key="2">
    <source>
        <dbReference type="ARBA" id="ARBA00022475"/>
    </source>
</evidence>
<evidence type="ECO:0000256" key="3">
    <source>
        <dbReference type="ARBA" id="ARBA00022692"/>
    </source>
</evidence>
<dbReference type="OrthoDB" id="10348448at2759"/>
<dbReference type="EMBL" id="ATLV01024938">
    <property type="status" value="NOT_ANNOTATED_CDS"/>
    <property type="molecule type" value="Genomic_DNA"/>
</dbReference>
<evidence type="ECO:0000256" key="6">
    <source>
        <dbReference type="ARBA" id="ARBA00023170"/>
    </source>
</evidence>
<keyword evidence="4 8" id="KW-1133">Transmembrane helix</keyword>
<dbReference type="EMBL" id="KE525365">
    <property type="protein sequence ID" value="KFB52008.1"/>
    <property type="molecule type" value="Genomic_DNA"/>
</dbReference>
<accession>A0A084WP64</accession>
<evidence type="ECO:0000256" key="8">
    <source>
        <dbReference type="SAM" id="Phobius"/>
    </source>
</evidence>
<keyword evidence="2" id="KW-1003">Cell membrane</keyword>
<keyword evidence="3 8" id="KW-0812">Transmembrane</keyword>
<keyword evidence="11" id="KW-1185">Reference proteome</keyword>
<feature type="transmembrane region" description="Helical" evidence="8">
    <location>
        <begin position="422"/>
        <end position="445"/>
    </location>
</feature>
<proteinExistence type="predicted"/>
<dbReference type="AlphaFoldDB" id="A0A084WP64"/>
<dbReference type="STRING" id="74873.A0A084WP64"/>
<feature type="transmembrane region" description="Helical" evidence="8">
    <location>
        <begin position="133"/>
        <end position="155"/>
    </location>
</feature>
<dbReference type="GO" id="GO:0005886">
    <property type="term" value="C:plasma membrane"/>
    <property type="evidence" value="ECO:0007669"/>
    <property type="project" value="UniProtKB-SubCell"/>
</dbReference>
<organism evidence="9">
    <name type="scientific">Anopheles sinensis</name>
    <name type="common">Mosquito</name>
    <dbReference type="NCBI Taxonomy" id="74873"/>
    <lineage>
        <taxon>Eukaryota</taxon>
        <taxon>Metazoa</taxon>
        <taxon>Ecdysozoa</taxon>
        <taxon>Arthropoda</taxon>
        <taxon>Hexapoda</taxon>
        <taxon>Insecta</taxon>
        <taxon>Pterygota</taxon>
        <taxon>Neoptera</taxon>
        <taxon>Endopterygota</taxon>
        <taxon>Diptera</taxon>
        <taxon>Nematocera</taxon>
        <taxon>Culicoidea</taxon>
        <taxon>Culicidae</taxon>
        <taxon>Anophelinae</taxon>
        <taxon>Anopheles</taxon>
    </lineage>
</organism>
<reference evidence="9 11" key="1">
    <citation type="journal article" date="2014" name="BMC Genomics">
        <title>Genome sequence of Anopheles sinensis provides insight into genetics basis of mosquito competence for malaria parasites.</title>
        <authorList>
            <person name="Zhou D."/>
            <person name="Zhang D."/>
            <person name="Ding G."/>
            <person name="Shi L."/>
            <person name="Hou Q."/>
            <person name="Ye Y."/>
            <person name="Xu Y."/>
            <person name="Zhou H."/>
            <person name="Xiong C."/>
            <person name="Li S."/>
            <person name="Yu J."/>
            <person name="Hong S."/>
            <person name="Yu X."/>
            <person name="Zou P."/>
            <person name="Chen C."/>
            <person name="Chang X."/>
            <person name="Wang W."/>
            <person name="Lv Y."/>
            <person name="Sun Y."/>
            <person name="Ma L."/>
            <person name="Shen B."/>
            <person name="Zhu C."/>
        </authorList>
    </citation>
    <scope>NUCLEOTIDE SEQUENCE [LARGE SCALE GENOMIC DNA]</scope>
</reference>
<dbReference type="EnsemblMetazoa" id="ASIC020198-RA">
    <property type="protein sequence ID" value="ASIC020198-PA"/>
    <property type="gene ID" value="ASIC020198"/>
</dbReference>
<feature type="transmembrane region" description="Helical" evidence="8">
    <location>
        <begin position="609"/>
        <end position="629"/>
    </location>
</feature>
<evidence type="ECO:0000313" key="10">
    <source>
        <dbReference type="EnsemblMetazoa" id="ASIC020198-PA"/>
    </source>
</evidence>
<keyword evidence="7" id="KW-0325">Glycoprotein</keyword>
<dbReference type="PANTHER" id="PTHR42643:SF41">
    <property type="entry name" value="IONOTROPIC RECEPTOR 20A-RELATED"/>
    <property type="match status" value="1"/>
</dbReference>
<reference evidence="10" key="2">
    <citation type="submission" date="2020-05" db="UniProtKB">
        <authorList>
            <consortium name="EnsemblMetazoa"/>
        </authorList>
    </citation>
    <scope>IDENTIFICATION</scope>
</reference>
<dbReference type="SUPFAM" id="SSF53850">
    <property type="entry name" value="Periplasmic binding protein-like II"/>
    <property type="match status" value="1"/>
</dbReference>
<keyword evidence="6" id="KW-0675">Receptor</keyword>
<evidence type="ECO:0000256" key="5">
    <source>
        <dbReference type="ARBA" id="ARBA00023136"/>
    </source>
</evidence>
<dbReference type="PANTHER" id="PTHR42643">
    <property type="entry name" value="IONOTROPIC RECEPTOR 20A-RELATED"/>
    <property type="match status" value="1"/>
</dbReference>
<dbReference type="Proteomes" id="UP000030765">
    <property type="component" value="Unassembled WGS sequence"/>
</dbReference>
<evidence type="ECO:0000256" key="1">
    <source>
        <dbReference type="ARBA" id="ARBA00004651"/>
    </source>
</evidence>
<evidence type="ECO:0000313" key="11">
    <source>
        <dbReference type="Proteomes" id="UP000030765"/>
    </source>
</evidence>
<dbReference type="VEuPathDB" id="VectorBase:ASIC020198"/>
<name>A0A084WP64_ANOSI</name>
<comment type="subcellular location">
    <subcellularLocation>
        <location evidence="1">Cell membrane</location>
        <topology evidence="1">Multi-pass membrane protein</topology>
    </subcellularLocation>
</comment>
<evidence type="ECO:0000256" key="4">
    <source>
        <dbReference type="ARBA" id="ARBA00022989"/>
    </source>
</evidence>
<evidence type="ECO:0000256" key="7">
    <source>
        <dbReference type="ARBA" id="ARBA00023180"/>
    </source>
</evidence>
<dbReference type="EMBL" id="ATLV01024936">
    <property type="status" value="NOT_ANNOTATED_CDS"/>
    <property type="molecule type" value="Genomic_DNA"/>
</dbReference>
<dbReference type="EMBL" id="ATLV01024937">
    <property type="status" value="NOT_ANNOTATED_CDS"/>
    <property type="molecule type" value="Genomic_DNA"/>
</dbReference>